<feature type="transmembrane region" description="Helical" evidence="6">
    <location>
        <begin position="263"/>
        <end position="287"/>
    </location>
</feature>
<feature type="transmembrane region" description="Helical" evidence="6">
    <location>
        <begin position="110"/>
        <end position="128"/>
    </location>
</feature>
<proteinExistence type="inferred from homology"/>
<dbReference type="NCBIfam" id="TIGR00797">
    <property type="entry name" value="matE"/>
    <property type="match status" value="1"/>
</dbReference>
<feature type="transmembrane region" description="Helical" evidence="6">
    <location>
        <begin position="48"/>
        <end position="72"/>
    </location>
</feature>
<dbReference type="Proteomes" id="UP001150907">
    <property type="component" value="Unassembled WGS sequence"/>
</dbReference>
<keyword evidence="5 6" id="KW-0472">Membrane</keyword>
<comment type="subcellular location">
    <subcellularLocation>
        <location evidence="1">Membrane</location>
        <topology evidence="1">Multi-pass membrane protein</topology>
    </subcellularLocation>
</comment>
<evidence type="ECO:0000256" key="1">
    <source>
        <dbReference type="ARBA" id="ARBA00004141"/>
    </source>
</evidence>
<protein>
    <submittedName>
        <fullName evidence="8">Ethionine resistance protein</fullName>
    </submittedName>
</protein>
<reference evidence="8" key="1">
    <citation type="submission" date="2022-07" db="EMBL/GenBank/DDBJ databases">
        <title>Phylogenomic reconstructions and comparative analyses of Kickxellomycotina fungi.</title>
        <authorList>
            <person name="Reynolds N.K."/>
            <person name="Stajich J.E."/>
            <person name="Barry K."/>
            <person name="Grigoriev I.V."/>
            <person name="Crous P."/>
            <person name="Smith M.E."/>
        </authorList>
    </citation>
    <scope>NUCLEOTIDE SEQUENCE</scope>
    <source>
        <strain evidence="8">IMI 214461</strain>
    </source>
</reference>
<evidence type="ECO:0000313" key="8">
    <source>
        <dbReference type="EMBL" id="KAJ1997940.1"/>
    </source>
</evidence>
<dbReference type="EMBL" id="JANBQF010001140">
    <property type="protein sequence ID" value="KAJ1997940.1"/>
    <property type="molecule type" value="Genomic_DNA"/>
</dbReference>
<gene>
    <name evidence="8" type="primary">ERC1_7</name>
    <name evidence="8" type="ORF">H4R26_005644</name>
</gene>
<sequence length="412" mass="45084">MSLSVTCMMVFATAPVFGLASAMDTFCSTAFTASSDKKLVGFHFQRGLIAVVTHLLLIAPILWNAEYILLALNQDPDVARLSGMYLRVQIPGILPSSMFEVVRRYLQAQGIMRAGTIVILCVAPFHWFNNFFFVRSPTYGIGFLGAPIVNNITSTMLFTGISIYTYNSRAMETWGGWTATAFRNMSSYYSLAIPSVVTTCSEWVVFELLVIATSYFGANQLAGQAILLNSVRILTQLSIGLGLATSPRVGNLIGAAKPRQARIAMHMAMVASAIIGSMGTLFLIFYGEWWTSVYTTDPDVALEAAKLMRVACVFIVSDGLNAVLGAILRGLGRQRASMNIFIFGFYICAIPVASFFGYAQHMETVGLWWGLCVGVITSCVIHIVYVLKVVDWNDEVRLCMLRLKGSGTTNSD</sequence>
<comment type="caution">
    <text evidence="8">The sequence shown here is derived from an EMBL/GenBank/DDBJ whole genome shotgun (WGS) entry which is preliminary data.</text>
</comment>
<evidence type="ECO:0000256" key="2">
    <source>
        <dbReference type="ARBA" id="ARBA00010199"/>
    </source>
</evidence>
<dbReference type="InterPro" id="IPR002528">
    <property type="entry name" value="MATE_fam"/>
</dbReference>
<evidence type="ECO:0000256" key="4">
    <source>
        <dbReference type="ARBA" id="ARBA00022989"/>
    </source>
</evidence>
<dbReference type="AlphaFoldDB" id="A0A9W8EGE8"/>
<dbReference type="GO" id="GO:1990961">
    <property type="term" value="P:xenobiotic detoxification by transmembrane export across the plasma membrane"/>
    <property type="evidence" value="ECO:0007669"/>
    <property type="project" value="InterPro"/>
</dbReference>
<accession>A0A9W8EGE8</accession>
<feature type="transmembrane region" description="Helical" evidence="6">
    <location>
        <begin position="365"/>
        <end position="387"/>
    </location>
</feature>
<keyword evidence="3 6" id="KW-0812">Transmembrane</keyword>
<feature type="transmembrane region" description="Helical" evidence="6">
    <location>
        <begin position="307"/>
        <end position="328"/>
    </location>
</feature>
<dbReference type="GO" id="GO:0042910">
    <property type="term" value="F:xenobiotic transmembrane transporter activity"/>
    <property type="evidence" value="ECO:0007669"/>
    <property type="project" value="InterPro"/>
</dbReference>
<dbReference type="GO" id="GO:0016020">
    <property type="term" value="C:membrane"/>
    <property type="evidence" value="ECO:0007669"/>
    <property type="project" value="UniProtKB-SubCell"/>
</dbReference>
<keyword evidence="4 6" id="KW-1133">Transmembrane helix</keyword>
<evidence type="ECO:0000256" key="6">
    <source>
        <dbReference type="SAM" id="Phobius"/>
    </source>
</evidence>
<dbReference type="InterPro" id="IPR045069">
    <property type="entry name" value="MATE_euk"/>
</dbReference>
<dbReference type="PANTHER" id="PTHR11206">
    <property type="entry name" value="MULTIDRUG RESISTANCE PROTEIN"/>
    <property type="match status" value="1"/>
</dbReference>
<comment type="similarity">
    <text evidence="2">Belongs to the multi antimicrobial extrusion (MATE) (TC 2.A.66.1) family.</text>
</comment>
<evidence type="ECO:0000256" key="7">
    <source>
        <dbReference type="SAM" id="SignalP"/>
    </source>
</evidence>
<dbReference type="Pfam" id="PF01554">
    <property type="entry name" value="MatE"/>
    <property type="match status" value="2"/>
</dbReference>
<feature type="signal peptide" evidence="7">
    <location>
        <begin position="1"/>
        <end position="22"/>
    </location>
</feature>
<keyword evidence="7" id="KW-0732">Signal</keyword>
<dbReference type="GO" id="GO:0015297">
    <property type="term" value="F:antiporter activity"/>
    <property type="evidence" value="ECO:0007669"/>
    <property type="project" value="InterPro"/>
</dbReference>
<evidence type="ECO:0000256" key="3">
    <source>
        <dbReference type="ARBA" id="ARBA00022692"/>
    </source>
</evidence>
<evidence type="ECO:0000256" key="5">
    <source>
        <dbReference type="ARBA" id="ARBA00023136"/>
    </source>
</evidence>
<feature type="transmembrane region" description="Helical" evidence="6">
    <location>
        <begin position="188"/>
        <end position="215"/>
    </location>
</feature>
<dbReference type="CDD" id="cd13132">
    <property type="entry name" value="MATE_eukaryotic"/>
    <property type="match status" value="1"/>
</dbReference>
<evidence type="ECO:0000313" key="9">
    <source>
        <dbReference type="Proteomes" id="UP001150907"/>
    </source>
</evidence>
<name>A0A9W8EGE8_9FUNG</name>
<feature type="chain" id="PRO_5040823415" evidence="7">
    <location>
        <begin position="23"/>
        <end position="412"/>
    </location>
</feature>
<feature type="transmembrane region" description="Helical" evidence="6">
    <location>
        <begin position="148"/>
        <end position="167"/>
    </location>
</feature>
<dbReference type="OrthoDB" id="2126698at2759"/>
<feature type="transmembrane region" description="Helical" evidence="6">
    <location>
        <begin position="340"/>
        <end position="359"/>
    </location>
</feature>
<organism evidence="8 9">
    <name type="scientific">Coemansia thaxteri</name>
    <dbReference type="NCBI Taxonomy" id="2663907"/>
    <lineage>
        <taxon>Eukaryota</taxon>
        <taxon>Fungi</taxon>
        <taxon>Fungi incertae sedis</taxon>
        <taxon>Zoopagomycota</taxon>
        <taxon>Kickxellomycotina</taxon>
        <taxon>Kickxellomycetes</taxon>
        <taxon>Kickxellales</taxon>
        <taxon>Kickxellaceae</taxon>
        <taxon>Coemansia</taxon>
    </lineage>
</organism>
<keyword evidence="9" id="KW-1185">Reference proteome</keyword>